<name>A0ABS5RR93_9HYPH</name>
<dbReference type="InterPro" id="IPR000917">
    <property type="entry name" value="Sulfatase_N"/>
</dbReference>
<dbReference type="Pfam" id="PF00884">
    <property type="entry name" value="Sulfatase"/>
    <property type="match status" value="1"/>
</dbReference>
<evidence type="ECO:0000256" key="6">
    <source>
        <dbReference type="ARBA" id="ARBA00022989"/>
    </source>
</evidence>
<dbReference type="EMBL" id="JAFMNX010000001">
    <property type="protein sequence ID" value="MBS9719573.1"/>
    <property type="molecule type" value="Genomic_DNA"/>
</dbReference>
<dbReference type="PANTHER" id="PTHR30443">
    <property type="entry name" value="INNER MEMBRANE PROTEIN"/>
    <property type="match status" value="1"/>
</dbReference>
<feature type="transmembrane region" description="Helical" evidence="8">
    <location>
        <begin position="71"/>
        <end position="93"/>
    </location>
</feature>
<evidence type="ECO:0000256" key="2">
    <source>
        <dbReference type="ARBA" id="ARBA00022475"/>
    </source>
</evidence>
<dbReference type="InterPro" id="IPR012549">
    <property type="entry name" value="EptA-like_N"/>
</dbReference>
<evidence type="ECO:0000256" key="4">
    <source>
        <dbReference type="ARBA" id="ARBA00022679"/>
    </source>
</evidence>
<dbReference type="Proteomes" id="UP001297272">
    <property type="component" value="Unassembled WGS sequence"/>
</dbReference>
<evidence type="ECO:0000256" key="1">
    <source>
        <dbReference type="ARBA" id="ARBA00004429"/>
    </source>
</evidence>
<comment type="subcellular location">
    <subcellularLocation>
        <location evidence="1">Cell inner membrane</location>
        <topology evidence="1">Multi-pass membrane protein</topology>
    </subcellularLocation>
</comment>
<dbReference type="CDD" id="cd16017">
    <property type="entry name" value="LptA"/>
    <property type="match status" value="1"/>
</dbReference>
<feature type="transmembrane region" description="Helical" evidence="8">
    <location>
        <begin position="44"/>
        <end position="64"/>
    </location>
</feature>
<dbReference type="Pfam" id="PF08019">
    <property type="entry name" value="EptA_B_N"/>
    <property type="match status" value="1"/>
</dbReference>
<evidence type="ECO:0000256" key="8">
    <source>
        <dbReference type="SAM" id="Phobius"/>
    </source>
</evidence>
<keyword evidence="5 8" id="KW-0812">Transmembrane</keyword>
<feature type="domain" description="Phosphoethanolamine transferase N-terminal" evidence="10">
    <location>
        <begin position="52"/>
        <end position="200"/>
    </location>
</feature>
<reference evidence="11 12" key="1">
    <citation type="submission" date="2021-03" db="EMBL/GenBank/DDBJ databases">
        <title>Tianweitania aestuarii sp. nov., isolated from a tidal flat.</title>
        <authorList>
            <person name="Park S."/>
            <person name="Yoon J.-H."/>
        </authorList>
    </citation>
    <scope>NUCLEOTIDE SEQUENCE [LARGE SCALE GENOMIC DNA]</scope>
    <source>
        <strain evidence="11 12">BSSL-BM11</strain>
    </source>
</reference>
<dbReference type="InterPro" id="IPR017850">
    <property type="entry name" value="Alkaline_phosphatase_core_sf"/>
</dbReference>
<dbReference type="RefSeq" id="WP_213983198.1">
    <property type="nucleotide sequence ID" value="NZ_JAFMNX010000001.1"/>
</dbReference>
<evidence type="ECO:0000256" key="5">
    <source>
        <dbReference type="ARBA" id="ARBA00022692"/>
    </source>
</evidence>
<dbReference type="PANTHER" id="PTHR30443:SF0">
    <property type="entry name" value="PHOSPHOETHANOLAMINE TRANSFERASE EPTA"/>
    <property type="match status" value="1"/>
</dbReference>
<comment type="caution">
    <text evidence="11">The sequence shown here is derived from an EMBL/GenBank/DDBJ whole genome shotgun (WGS) entry which is preliminary data.</text>
</comment>
<dbReference type="GO" id="GO:0016740">
    <property type="term" value="F:transferase activity"/>
    <property type="evidence" value="ECO:0007669"/>
    <property type="project" value="UniProtKB-KW"/>
</dbReference>
<evidence type="ECO:0000256" key="3">
    <source>
        <dbReference type="ARBA" id="ARBA00022519"/>
    </source>
</evidence>
<keyword evidence="3" id="KW-0997">Cell inner membrane</keyword>
<keyword evidence="2" id="KW-1003">Cell membrane</keyword>
<evidence type="ECO:0000259" key="10">
    <source>
        <dbReference type="Pfam" id="PF08019"/>
    </source>
</evidence>
<feature type="domain" description="Sulfatase N-terminal" evidence="9">
    <location>
        <begin position="231"/>
        <end position="521"/>
    </location>
</feature>
<sequence length="553" mass="60803">MKFFRPQVGSVTMAVIVSIYLLVLTNRTFFDKGLLYFSGHEVQFAGLVIAVFLLGVALLTSLSLKYLMKPAFILLVLVAGSASYFTDAFGTIFDRDMIQNVIVTTPGEAHNLLTPNLFVHLALYVGLPTALIMWTRIQHRPFLSKLLHNTAVVVPCLFGALAIVALNYPAFASTFRERGDLLMTLNPGGPIVGAVKYVRKLARERDIVVAPLGTDAKQGTRFASADLRSLTVIVVGETARAMNFSLNGYARNTNPELAKRSVLNFTNTSSCGTATAVSLPCMFSVYPRSDYSSAKALANENLVDVLTHAGIQVDWFDNNTGSKNVADRINYEFMPNSDDTRFCDDGECKDEILIERLKTYLQHRPKSGNAVVVLHQLGSHGPAYHKRYTAEFERFTPACQTAQFADCKQEEIVAAYDNTILYTDHILSEIIDLLKAEDPQTATAMIYMSDHGESLGENGLYLHGTPYFMAPKTQTSVPFITWLSDAYTKADGLNIDCLHAERDHAFSHDNLFHTVLGLTDVSTQVYDGALDAFAACRGSAGQIAGDIRKVDPS</sequence>
<dbReference type="Gene3D" id="3.40.720.10">
    <property type="entry name" value="Alkaline Phosphatase, subunit A"/>
    <property type="match status" value="1"/>
</dbReference>
<keyword evidence="7 8" id="KW-0472">Membrane</keyword>
<evidence type="ECO:0000313" key="12">
    <source>
        <dbReference type="Proteomes" id="UP001297272"/>
    </source>
</evidence>
<feature type="transmembrane region" description="Helical" evidence="8">
    <location>
        <begin position="7"/>
        <end position="24"/>
    </location>
</feature>
<dbReference type="SUPFAM" id="SSF53649">
    <property type="entry name" value="Alkaline phosphatase-like"/>
    <property type="match status" value="1"/>
</dbReference>
<protein>
    <submittedName>
        <fullName evidence="11">Phosphoethanolamine transferase</fullName>
    </submittedName>
</protein>
<gene>
    <name evidence="11" type="ORF">JYU29_02600</name>
</gene>
<dbReference type="InterPro" id="IPR058130">
    <property type="entry name" value="PEA_transf_C"/>
</dbReference>
<feature type="transmembrane region" description="Helical" evidence="8">
    <location>
        <begin position="146"/>
        <end position="168"/>
    </location>
</feature>
<evidence type="ECO:0000256" key="7">
    <source>
        <dbReference type="ARBA" id="ARBA00023136"/>
    </source>
</evidence>
<dbReference type="NCBIfam" id="NF028537">
    <property type="entry name" value="P_eth_NH2_trans"/>
    <property type="match status" value="1"/>
</dbReference>
<dbReference type="InterPro" id="IPR040423">
    <property type="entry name" value="PEA_transferase"/>
</dbReference>
<keyword evidence="6 8" id="KW-1133">Transmembrane helix</keyword>
<evidence type="ECO:0000313" key="11">
    <source>
        <dbReference type="EMBL" id="MBS9719573.1"/>
    </source>
</evidence>
<keyword evidence="12" id="KW-1185">Reference proteome</keyword>
<evidence type="ECO:0000259" key="9">
    <source>
        <dbReference type="Pfam" id="PF00884"/>
    </source>
</evidence>
<proteinExistence type="predicted"/>
<accession>A0ABS5RR93</accession>
<organism evidence="11 12">
    <name type="scientific">Tianweitania aestuarii</name>
    <dbReference type="NCBI Taxonomy" id="2814886"/>
    <lineage>
        <taxon>Bacteria</taxon>
        <taxon>Pseudomonadati</taxon>
        <taxon>Pseudomonadota</taxon>
        <taxon>Alphaproteobacteria</taxon>
        <taxon>Hyphomicrobiales</taxon>
        <taxon>Phyllobacteriaceae</taxon>
        <taxon>Tianweitania</taxon>
    </lineage>
</organism>
<feature type="transmembrane region" description="Helical" evidence="8">
    <location>
        <begin position="113"/>
        <end position="134"/>
    </location>
</feature>
<keyword evidence="4 11" id="KW-0808">Transferase</keyword>